<accession>A0A1R3KDF9</accession>
<dbReference type="OrthoDB" id="341730at2759"/>
<dbReference type="AlphaFoldDB" id="A0A1R3KDF9"/>
<reference evidence="2" key="1">
    <citation type="submission" date="2013-09" db="EMBL/GenBank/DDBJ databases">
        <title>Corchorus olitorius genome sequencing.</title>
        <authorList>
            <person name="Alam M."/>
            <person name="Haque M.S."/>
            <person name="Islam M.S."/>
            <person name="Emdad E.M."/>
            <person name="Islam M.M."/>
            <person name="Ahmed B."/>
            <person name="Halim A."/>
            <person name="Hossen Q.M.M."/>
            <person name="Hossain M.Z."/>
            <person name="Ahmed R."/>
            <person name="Khan M.M."/>
            <person name="Islam R."/>
            <person name="Rashid M.M."/>
            <person name="Khan S.A."/>
            <person name="Rahman M.S."/>
            <person name="Alam M."/>
            <person name="Yahiya A.S."/>
            <person name="Khan M.S."/>
            <person name="Azam M.S."/>
            <person name="Haque T."/>
            <person name="Lashkar M.Z.H."/>
            <person name="Akhand A.I."/>
            <person name="Morshed G."/>
            <person name="Roy S."/>
            <person name="Uddin K.S."/>
            <person name="Rabeya T."/>
            <person name="Hossain A.S."/>
            <person name="Chowdhury A."/>
            <person name="Snigdha A.R."/>
            <person name="Mortoza M.S."/>
            <person name="Matin S.A."/>
            <person name="Hoque S.M.E."/>
            <person name="Islam M.K."/>
            <person name="Roy D.K."/>
            <person name="Haider R."/>
            <person name="Moosa M.M."/>
            <person name="Elias S.M."/>
            <person name="Hasan A.M."/>
            <person name="Jahan S."/>
            <person name="Shafiuddin M."/>
            <person name="Mahmood N."/>
            <person name="Shommy N.S."/>
        </authorList>
    </citation>
    <scope>NUCLEOTIDE SEQUENCE [LARGE SCALE GENOMIC DNA]</scope>
    <source>
        <strain evidence="2">cv. O-4</strain>
    </source>
</reference>
<sequence length="114" mass="12925">MIAGGLSNQNGPIGFNGDQCEINLSLFFAVSKSLARASDFPKPVERQRRRWKRRFSYGHLAQRKCLDEMTSCMKPDLHISIIFYAIECGDMGKSATIRIKGFPISDFRFYHGSS</sequence>
<name>A0A1R3KDF9_9ROSI</name>
<protein>
    <submittedName>
        <fullName evidence="1">Uncharacterized protein</fullName>
    </submittedName>
</protein>
<dbReference type="EMBL" id="AWUE01014112">
    <property type="protein sequence ID" value="OMP05089.1"/>
    <property type="molecule type" value="Genomic_DNA"/>
</dbReference>
<evidence type="ECO:0000313" key="1">
    <source>
        <dbReference type="EMBL" id="OMP05089.1"/>
    </source>
</evidence>
<evidence type="ECO:0000313" key="2">
    <source>
        <dbReference type="Proteomes" id="UP000187203"/>
    </source>
</evidence>
<comment type="caution">
    <text evidence="1">The sequence shown here is derived from an EMBL/GenBank/DDBJ whole genome shotgun (WGS) entry which is preliminary data.</text>
</comment>
<organism evidence="1 2">
    <name type="scientific">Corchorus olitorius</name>
    <dbReference type="NCBI Taxonomy" id="93759"/>
    <lineage>
        <taxon>Eukaryota</taxon>
        <taxon>Viridiplantae</taxon>
        <taxon>Streptophyta</taxon>
        <taxon>Embryophyta</taxon>
        <taxon>Tracheophyta</taxon>
        <taxon>Spermatophyta</taxon>
        <taxon>Magnoliopsida</taxon>
        <taxon>eudicotyledons</taxon>
        <taxon>Gunneridae</taxon>
        <taxon>Pentapetalae</taxon>
        <taxon>rosids</taxon>
        <taxon>malvids</taxon>
        <taxon>Malvales</taxon>
        <taxon>Malvaceae</taxon>
        <taxon>Grewioideae</taxon>
        <taxon>Apeibeae</taxon>
        <taxon>Corchorus</taxon>
    </lineage>
</organism>
<dbReference type="Proteomes" id="UP000187203">
    <property type="component" value="Unassembled WGS sequence"/>
</dbReference>
<proteinExistence type="predicted"/>
<keyword evidence="2" id="KW-1185">Reference proteome</keyword>
<gene>
    <name evidence="1" type="ORF">COLO4_09059</name>
</gene>